<evidence type="ECO:0000259" key="2">
    <source>
        <dbReference type="Pfam" id="PF12697"/>
    </source>
</evidence>
<keyword evidence="1" id="KW-0472">Membrane</keyword>
<accession>A0A4R8MVI2</accession>
<reference evidence="3 4" key="1">
    <citation type="submission" date="2019-03" db="EMBL/GenBank/DDBJ databases">
        <title>Genomic Encyclopedia of Archaeal and Bacterial Type Strains, Phase II (KMG-II): from individual species to whole genera.</title>
        <authorList>
            <person name="Goeker M."/>
        </authorList>
    </citation>
    <scope>NUCLEOTIDE SEQUENCE [LARGE SCALE GENOMIC DNA]</scope>
    <source>
        <strain evidence="3 4">DSM 21537</strain>
    </source>
</reference>
<dbReference type="InterPro" id="IPR000073">
    <property type="entry name" value="AB_hydrolase_1"/>
</dbReference>
<sequence>MNKKRTQHQLHRKLQILRKFGWFSVLLLCMIPVLVGIGIWSASNQILFPKWKGITKDFRECSLDGERVWGKSCGNLRLTKDKWFQEISIPSLNGNDLPGWFVPTRKNGISLHKGVVLFIHGGGSDRRELSRFIPFYLNQGFDVLSFDLSCHGEAPCLFPGLSFGNRESRDVLSAYLYVNQKYSNILMVGSSVGASSILIALPFLNGVKAVILENPMFSFERLILDSPESKVLPKWMVETLIGLVMSRGKFDSLASPENSLPFARNVPVIIIHSRKDSVVPYQHSESLAKLYSGPSEVWFPDFGSHGFIWDTNRSEYESRVRNFIRRNINQ</sequence>
<dbReference type="PANTHER" id="PTHR12277">
    <property type="entry name" value="ALPHA/BETA HYDROLASE DOMAIN-CONTAINING PROTEIN"/>
    <property type="match status" value="1"/>
</dbReference>
<proteinExistence type="predicted"/>
<dbReference type="Pfam" id="PF12697">
    <property type="entry name" value="Abhydrolase_6"/>
    <property type="match status" value="1"/>
</dbReference>
<keyword evidence="4" id="KW-1185">Reference proteome</keyword>
<evidence type="ECO:0000313" key="3">
    <source>
        <dbReference type="EMBL" id="TDY72158.1"/>
    </source>
</evidence>
<organism evidence="3 4">
    <name type="scientific">Leptospira meyeri</name>
    <dbReference type="NCBI Taxonomy" id="29508"/>
    <lineage>
        <taxon>Bacteria</taxon>
        <taxon>Pseudomonadati</taxon>
        <taxon>Spirochaetota</taxon>
        <taxon>Spirochaetia</taxon>
        <taxon>Leptospirales</taxon>
        <taxon>Leptospiraceae</taxon>
        <taxon>Leptospira</taxon>
    </lineage>
</organism>
<evidence type="ECO:0000313" key="4">
    <source>
        <dbReference type="Proteomes" id="UP000294684"/>
    </source>
</evidence>
<dbReference type="STRING" id="1193051.LEP1GSC017_2810"/>
<dbReference type="Proteomes" id="UP000294684">
    <property type="component" value="Unassembled WGS sequence"/>
</dbReference>
<keyword evidence="1" id="KW-1133">Transmembrane helix</keyword>
<comment type="caution">
    <text evidence="3">The sequence shown here is derived from an EMBL/GenBank/DDBJ whole genome shotgun (WGS) entry which is preliminary data.</text>
</comment>
<protein>
    <recommendedName>
        <fullName evidence="2">AB hydrolase-1 domain-containing protein</fullName>
    </recommendedName>
</protein>
<evidence type="ECO:0000256" key="1">
    <source>
        <dbReference type="SAM" id="Phobius"/>
    </source>
</evidence>
<gene>
    <name evidence="3" type="ORF">CLV96_1144</name>
</gene>
<dbReference type="AlphaFoldDB" id="A0A4R8MVI2"/>
<keyword evidence="1" id="KW-0812">Transmembrane</keyword>
<dbReference type="InterPro" id="IPR029058">
    <property type="entry name" value="AB_hydrolase_fold"/>
</dbReference>
<dbReference type="SUPFAM" id="SSF53474">
    <property type="entry name" value="alpha/beta-Hydrolases"/>
    <property type="match status" value="1"/>
</dbReference>
<feature type="transmembrane region" description="Helical" evidence="1">
    <location>
        <begin position="20"/>
        <end position="40"/>
    </location>
</feature>
<dbReference type="EMBL" id="SORO01000001">
    <property type="protein sequence ID" value="TDY72158.1"/>
    <property type="molecule type" value="Genomic_DNA"/>
</dbReference>
<dbReference type="Gene3D" id="3.40.50.1820">
    <property type="entry name" value="alpha/beta hydrolase"/>
    <property type="match status" value="1"/>
</dbReference>
<name>A0A4R8MVI2_LEPME</name>
<feature type="domain" description="AB hydrolase-1" evidence="2">
    <location>
        <begin position="116"/>
        <end position="222"/>
    </location>
</feature>